<protein>
    <submittedName>
        <fullName evidence="1">Uncharacterized protein</fullName>
    </submittedName>
</protein>
<gene>
    <name evidence="1" type="ORF">PoB_004198300</name>
</gene>
<sequence length="121" mass="13497">MECTIGCRRNKVQAATTRKRGHRAFQKIVFFVNITSLQQGDLRFSGPHQPRVRPPNKKIPCSCQHWIAGHCTINPSSPTSQVTGEEIITCGGIVGGVLKEIKNSRNLPTRFKGRWCGQVLK</sequence>
<reference evidence="1 2" key="1">
    <citation type="journal article" date="2021" name="Elife">
        <title>Chloroplast acquisition without the gene transfer in kleptoplastic sea slugs, Plakobranchus ocellatus.</title>
        <authorList>
            <person name="Maeda T."/>
            <person name="Takahashi S."/>
            <person name="Yoshida T."/>
            <person name="Shimamura S."/>
            <person name="Takaki Y."/>
            <person name="Nagai Y."/>
            <person name="Toyoda A."/>
            <person name="Suzuki Y."/>
            <person name="Arimoto A."/>
            <person name="Ishii H."/>
            <person name="Satoh N."/>
            <person name="Nishiyama T."/>
            <person name="Hasebe M."/>
            <person name="Maruyama T."/>
            <person name="Minagawa J."/>
            <person name="Obokata J."/>
            <person name="Shigenobu S."/>
        </authorList>
    </citation>
    <scope>NUCLEOTIDE SEQUENCE [LARGE SCALE GENOMIC DNA]</scope>
</reference>
<dbReference type="AlphaFoldDB" id="A0AAV4B9I5"/>
<dbReference type="Proteomes" id="UP000735302">
    <property type="component" value="Unassembled WGS sequence"/>
</dbReference>
<evidence type="ECO:0000313" key="2">
    <source>
        <dbReference type="Proteomes" id="UP000735302"/>
    </source>
</evidence>
<accession>A0AAV4B9I5</accession>
<keyword evidence="2" id="KW-1185">Reference proteome</keyword>
<comment type="caution">
    <text evidence="1">The sequence shown here is derived from an EMBL/GenBank/DDBJ whole genome shotgun (WGS) entry which is preliminary data.</text>
</comment>
<dbReference type="EMBL" id="BLXT01004610">
    <property type="protein sequence ID" value="GFO15478.1"/>
    <property type="molecule type" value="Genomic_DNA"/>
</dbReference>
<proteinExistence type="predicted"/>
<organism evidence="1 2">
    <name type="scientific">Plakobranchus ocellatus</name>
    <dbReference type="NCBI Taxonomy" id="259542"/>
    <lineage>
        <taxon>Eukaryota</taxon>
        <taxon>Metazoa</taxon>
        <taxon>Spiralia</taxon>
        <taxon>Lophotrochozoa</taxon>
        <taxon>Mollusca</taxon>
        <taxon>Gastropoda</taxon>
        <taxon>Heterobranchia</taxon>
        <taxon>Euthyneura</taxon>
        <taxon>Panpulmonata</taxon>
        <taxon>Sacoglossa</taxon>
        <taxon>Placobranchoidea</taxon>
        <taxon>Plakobranchidae</taxon>
        <taxon>Plakobranchus</taxon>
    </lineage>
</organism>
<evidence type="ECO:0000313" key="1">
    <source>
        <dbReference type="EMBL" id="GFO15478.1"/>
    </source>
</evidence>
<name>A0AAV4B9I5_9GAST</name>